<evidence type="ECO:0000313" key="1">
    <source>
        <dbReference type="EMBL" id="CAH2219854.1"/>
    </source>
</evidence>
<dbReference type="AlphaFoldDB" id="A0AAD1QY14"/>
<organism evidence="1 2">
    <name type="scientific">Pelobates cultripes</name>
    <name type="common">Western spadefoot toad</name>
    <dbReference type="NCBI Taxonomy" id="61616"/>
    <lineage>
        <taxon>Eukaryota</taxon>
        <taxon>Metazoa</taxon>
        <taxon>Chordata</taxon>
        <taxon>Craniata</taxon>
        <taxon>Vertebrata</taxon>
        <taxon>Euteleostomi</taxon>
        <taxon>Amphibia</taxon>
        <taxon>Batrachia</taxon>
        <taxon>Anura</taxon>
        <taxon>Pelobatoidea</taxon>
        <taxon>Pelobatidae</taxon>
        <taxon>Pelobates</taxon>
    </lineage>
</organism>
<protein>
    <submittedName>
        <fullName evidence="1">Uncharacterized protein</fullName>
    </submittedName>
</protein>
<accession>A0AAD1QY14</accession>
<sequence length="103" mass="11151">MLMDICYRLQALKSGTMGTSRDVIIWFQNGSDRSLLVPRDTGTLKIIDAFTVSGTLHTLGLSMRTGEQQQPGPLLGHTAWDPARVLPFVPAANRENPASTAVA</sequence>
<gene>
    <name evidence="1" type="ORF">PECUL_23A058325</name>
</gene>
<dbReference type="Proteomes" id="UP001295444">
    <property type="component" value="Chromosome 01"/>
</dbReference>
<evidence type="ECO:0000313" key="2">
    <source>
        <dbReference type="Proteomes" id="UP001295444"/>
    </source>
</evidence>
<dbReference type="EMBL" id="OW240912">
    <property type="protein sequence ID" value="CAH2219854.1"/>
    <property type="molecule type" value="Genomic_DNA"/>
</dbReference>
<name>A0AAD1QY14_PELCU</name>
<proteinExistence type="predicted"/>
<reference evidence="1" key="1">
    <citation type="submission" date="2022-03" db="EMBL/GenBank/DDBJ databases">
        <authorList>
            <person name="Alioto T."/>
            <person name="Alioto T."/>
            <person name="Gomez Garrido J."/>
        </authorList>
    </citation>
    <scope>NUCLEOTIDE SEQUENCE</scope>
</reference>
<keyword evidence="2" id="KW-1185">Reference proteome</keyword>